<feature type="transmembrane region" description="Helical" evidence="1">
    <location>
        <begin position="59"/>
        <end position="79"/>
    </location>
</feature>
<evidence type="ECO:0000313" key="3">
    <source>
        <dbReference type="EMBL" id="CAD9096523.1"/>
    </source>
</evidence>
<dbReference type="AlphaFoldDB" id="A0A7S1PPR4"/>
<keyword evidence="1" id="KW-1133">Transmembrane helix</keyword>
<organism evidence="3">
    <name type="scientific">Alexandrium catenella</name>
    <name type="common">Red tide dinoflagellate</name>
    <name type="synonym">Gonyaulax catenella</name>
    <dbReference type="NCBI Taxonomy" id="2925"/>
    <lineage>
        <taxon>Eukaryota</taxon>
        <taxon>Sar</taxon>
        <taxon>Alveolata</taxon>
        <taxon>Dinophyceae</taxon>
        <taxon>Gonyaulacales</taxon>
        <taxon>Pyrocystaceae</taxon>
        <taxon>Alexandrium</taxon>
    </lineage>
</organism>
<protein>
    <recommendedName>
        <fullName evidence="4">Acyltransferase 3 domain-containing protein</fullName>
    </recommendedName>
</protein>
<name>A0A7S1PPR4_ALECA</name>
<accession>A0A7S1PPR4</accession>
<keyword evidence="1" id="KW-0472">Membrane</keyword>
<feature type="chain" id="PRO_5031461841" description="Acyltransferase 3 domain-containing protein" evidence="2">
    <location>
        <begin position="31"/>
        <end position="133"/>
    </location>
</feature>
<feature type="signal peptide" evidence="2">
    <location>
        <begin position="1"/>
        <end position="30"/>
    </location>
</feature>
<proteinExistence type="predicted"/>
<reference evidence="3" key="1">
    <citation type="submission" date="2021-01" db="EMBL/GenBank/DDBJ databases">
        <authorList>
            <person name="Corre E."/>
            <person name="Pelletier E."/>
            <person name="Niang G."/>
            <person name="Scheremetjew M."/>
            <person name="Finn R."/>
            <person name="Kale V."/>
            <person name="Holt S."/>
            <person name="Cochrane G."/>
            <person name="Meng A."/>
            <person name="Brown T."/>
            <person name="Cohen L."/>
        </authorList>
    </citation>
    <scope>NUCLEOTIDE SEQUENCE</scope>
    <source>
        <strain evidence="3">OF101</strain>
    </source>
</reference>
<keyword evidence="1" id="KW-0812">Transmembrane</keyword>
<keyword evidence="2" id="KW-0732">Signal</keyword>
<feature type="transmembrane region" description="Helical" evidence="1">
    <location>
        <begin position="99"/>
        <end position="127"/>
    </location>
</feature>
<dbReference type="PROSITE" id="PS51257">
    <property type="entry name" value="PROKAR_LIPOPROTEIN"/>
    <property type="match status" value="1"/>
</dbReference>
<evidence type="ECO:0000256" key="1">
    <source>
        <dbReference type="SAM" id="Phobius"/>
    </source>
</evidence>
<evidence type="ECO:0008006" key="4">
    <source>
        <dbReference type="Google" id="ProtNLM"/>
    </source>
</evidence>
<dbReference type="EMBL" id="HBGE01008761">
    <property type="protein sequence ID" value="CAD9096523.1"/>
    <property type="molecule type" value="Transcribed_RNA"/>
</dbReference>
<sequence>MQPVRASLEVCLCCLQPALFFVACLQLCPTDEESRRSGNKVWGASWCGWAVERMGKAALGCYVFHYFLTPTFAGVVVRVDTAIASWGLPHTASGVLQLLWTMFVPAAFLFVLGPAFQFALTAPFLYLAGAGHK</sequence>
<evidence type="ECO:0000256" key="2">
    <source>
        <dbReference type="SAM" id="SignalP"/>
    </source>
</evidence>
<gene>
    <name evidence="3" type="ORF">ACAT0790_LOCUS5311</name>
</gene>